<evidence type="ECO:0000256" key="5">
    <source>
        <dbReference type="ARBA" id="ARBA00023204"/>
    </source>
</evidence>
<evidence type="ECO:0000256" key="6">
    <source>
        <dbReference type="ARBA" id="ARBA00023242"/>
    </source>
</evidence>
<keyword evidence="5" id="KW-0234">DNA repair</keyword>
<comment type="subcellular location">
    <subcellularLocation>
        <location evidence="1">Nucleus</location>
    </subcellularLocation>
</comment>
<evidence type="ECO:0000256" key="3">
    <source>
        <dbReference type="ARBA" id="ARBA00022763"/>
    </source>
</evidence>
<dbReference type="InterPro" id="IPR020588">
    <property type="entry name" value="RecA_ATP-bd"/>
</dbReference>
<dbReference type="GO" id="GO:0005657">
    <property type="term" value="C:replication fork"/>
    <property type="evidence" value="ECO:0007669"/>
    <property type="project" value="TreeGrafter"/>
</dbReference>
<dbReference type="InterPro" id="IPR052093">
    <property type="entry name" value="HR_Repair_Mediator"/>
</dbReference>
<evidence type="ECO:0000256" key="1">
    <source>
        <dbReference type="ARBA" id="ARBA00004123"/>
    </source>
</evidence>
<dbReference type="GO" id="GO:0000400">
    <property type="term" value="F:four-way junction DNA binding"/>
    <property type="evidence" value="ECO:0007669"/>
    <property type="project" value="TreeGrafter"/>
</dbReference>
<dbReference type="GO" id="GO:0033063">
    <property type="term" value="C:Rad51B-Rad51C-Rad51D-XRCC2 complex"/>
    <property type="evidence" value="ECO:0007669"/>
    <property type="project" value="TreeGrafter"/>
</dbReference>
<dbReference type="SUPFAM" id="SSF52540">
    <property type="entry name" value="P-loop containing nucleoside triphosphate hydrolases"/>
    <property type="match status" value="1"/>
</dbReference>
<dbReference type="CDD" id="cd01393">
    <property type="entry name" value="RecA-like"/>
    <property type="match status" value="1"/>
</dbReference>
<proteinExistence type="predicted"/>
<evidence type="ECO:0000313" key="8">
    <source>
        <dbReference type="EMBL" id="CAE7174122.1"/>
    </source>
</evidence>
<protein>
    <submittedName>
        <fullName evidence="8">RecA</fullName>
    </submittedName>
</protein>
<keyword evidence="6" id="KW-0539">Nucleus</keyword>
<gene>
    <name evidence="8" type="ORF">PTTW11_05570</name>
</gene>
<dbReference type="Gene3D" id="3.40.50.300">
    <property type="entry name" value="P-loop containing nucleotide triphosphate hydrolases"/>
    <property type="match status" value="1"/>
</dbReference>
<dbReference type="GO" id="GO:0005524">
    <property type="term" value="F:ATP binding"/>
    <property type="evidence" value="ECO:0007669"/>
    <property type="project" value="UniProtKB-KW"/>
</dbReference>
<accession>A0A6S6W2A5</accession>
<evidence type="ECO:0000256" key="2">
    <source>
        <dbReference type="ARBA" id="ARBA00022741"/>
    </source>
</evidence>
<organism evidence="8 9">
    <name type="scientific">Pyrenophora teres f. teres</name>
    <dbReference type="NCBI Taxonomy" id="97479"/>
    <lineage>
        <taxon>Eukaryota</taxon>
        <taxon>Fungi</taxon>
        <taxon>Dikarya</taxon>
        <taxon>Ascomycota</taxon>
        <taxon>Pezizomycotina</taxon>
        <taxon>Dothideomycetes</taxon>
        <taxon>Pleosporomycetidae</taxon>
        <taxon>Pleosporales</taxon>
        <taxon>Pleosporineae</taxon>
        <taxon>Pleosporaceae</taxon>
        <taxon>Pyrenophora</taxon>
    </lineage>
</organism>
<evidence type="ECO:0000259" key="7">
    <source>
        <dbReference type="PROSITE" id="PS50162"/>
    </source>
</evidence>
<name>A0A6S6W2A5_9PLEO</name>
<evidence type="ECO:0000256" key="4">
    <source>
        <dbReference type="ARBA" id="ARBA00022840"/>
    </source>
</evidence>
<dbReference type="PROSITE" id="PS50162">
    <property type="entry name" value="RECA_2"/>
    <property type="match status" value="1"/>
</dbReference>
<dbReference type="GO" id="GO:0033065">
    <property type="term" value="C:Rad51C-XRCC3 complex"/>
    <property type="evidence" value="ECO:0007669"/>
    <property type="project" value="TreeGrafter"/>
</dbReference>
<dbReference type="EMBL" id="HG992981">
    <property type="protein sequence ID" value="CAE7174122.1"/>
    <property type="molecule type" value="Genomic_DNA"/>
</dbReference>
<keyword evidence="3" id="KW-0227">DNA damage</keyword>
<feature type="domain" description="RecA family profile 1" evidence="7">
    <location>
        <begin position="48"/>
        <end position="254"/>
    </location>
</feature>
<dbReference type="GO" id="GO:0000707">
    <property type="term" value="P:meiotic DNA recombinase assembly"/>
    <property type="evidence" value="ECO:0007669"/>
    <property type="project" value="TreeGrafter"/>
</dbReference>
<reference evidence="8" key="1">
    <citation type="submission" date="2021-02" db="EMBL/GenBank/DDBJ databases">
        <authorList>
            <person name="Syme A R."/>
            <person name="Syme A R."/>
            <person name="Moolhuijzen P."/>
        </authorList>
    </citation>
    <scope>NUCLEOTIDE SEQUENCE</scope>
    <source>
        <strain evidence="8">W1-1</strain>
    </source>
</reference>
<dbReference type="AlphaFoldDB" id="A0A6S6W2A5"/>
<sequence>MASEEAQPSPTSREPLHMPRAGCNANIAVDRLPTVSASQALQKLHARGARTVSTGITQLDKVLSPPSLPGHDVSGGYTRGKVTEVFGPSGVGKTAFGIQAAVSALSEGQQVIWVDAACAPLVKHRVEEMLTSYADNVEHKHEPDSDSPSDTAPDRVRGHFHYMALPTLAHLLALFVHPPAAFPPQNTSLVVVDSLATLVDNAYPRNVDDRTARNKTEQSRWAAGRRFAVINELIATFTKFAAVHDIALLVTSQTITRIRGASRALLVPAMAGVEWENGVSTRLVLFRDWIRLGKGSDKLDADKLQRARFIGLVKANGVSLADEGGVGNVIPFTIENAGLCEMSIAADDVTPLLVSTHARPPKRHFAEVDEDAPEEPKSDELYGWIEDDEVATEGLLIDETPLENENDAGTRLDVVADGHKKKAGPGYSTWFQGMPVHRSLSEVQRSAVLTPGVSSCLYVSPHSSYQGP</sequence>
<dbReference type="PANTHER" id="PTHR46239:SF1">
    <property type="entry name" value="DNA REPAIR PROTEIN RAD51 HOMOLOG 3"/>
    <property type="match status" value="1"/>
</dbReference>
<dbReference type="Proteomes" id="UP000472372">
    <property type="component" value="Chromosome 5"/>
</dbReference>
<dbReference type="GO" id="GO:0007131">
    <property type="term" value="P:reciprocal meiotic recombination"/>
    <property type="evidence" value="ECO:0007669"/>
    <property type="project" value="TreeGrafter"/>
</dbReference>
<keyword evidence="2" id="KW-0547">Nucleotide-binding</keyword>
<evidence type="ECO:0000313" key="9">
    <source>
        <dbReference type="Proteomes" id="UP000472372"/>
    </source>
</evidence>
<dbReference type="GO" id="GO:0140664">
    <property type="term" value="F:ATP-dependent DNA damage sensor activity"/>
    <property type="evidence" value="ECO:0007669"/>
    <property type="project" value="InterPro"/>
</dbReference>
<dbReference type="Pfam" id="PF06745">
    <property type="entry name" value="ATPase"/>
    <property type="match status" value="1"/>
</dbReference>
<keyword evidence="4" id="KW-0067">ATP-binding</keyword>
<dbReference type="GO" id="GO:0008821">
    <property type="term" value="F:crossover junction DNA endonuclease activity"/>
    <property type="evidence" value="ECO:0007669"/>
    <property type="project" value="TreeGrafter"/>
</dbReference>
<dbReference type="InterPro" id="IPR014774">
    <property type="entry name" value="KaiC-like_dom"/>
</dbReference>
<dbReference type="PANTHER" id="PTHR46239">
    <property type="entry name" value="DNA REPAIR PROTEIN RAD51 HOMOLOG 3 RAD51C"/>
    <property type="match status" value="1"/>
</dbReference>
<dbReference type="InterPro" id="IPR027417">
    <property type="entry name" value="P-loop_NTPase"/>
</dbReference>